<dbReference type="EMBL" id="JADFFM010000001">
    <property type="protein sequence ID" value="MBE9665544.1"/>
    <property type="molecule type" value="Genomic_DNA"/>
</dbReference>
<dbReference type="Proteomes" id="UP000632774">
    <property type="component" value="Unassembled WGS sequence"/>
</dbReference>
<comment type="caution">
    <text evidence="2">The sequence shown here is derived from an EMBL/GenBank/DDBJ whole genome shotgun (WGS) entry which is preliminary data.</text>
</comment>
<reference evidence="2 3" key="1">
    <citation type="submission" date="2020-10" db="EMBL/GenBank/DDBJ databases">
        <title>Mucilaginibacter mali sp. nov., isolated from rhizosphere soil of apple orchard.</title>
        <authorList>
            <person name="Lee J.-S."/>
            <person name="Kim H.S."/>
            <person name="Kim J.-S."/>
        </authorList>
    </citation>
    <scope>NUCLEOTIDE SEQUENCE [LARGE SCALE GENOMIC DNA]</scope>
    <source>
        <strain evidence="2 3">KCTC 23157</strain>
    </source>
</reference>
<dbReference type="Pfam" id="PF13568">
    <property type="entry name" value="OMP_b-brl_2"/>
    <property type="match status" value="1"/>
</dbReference>
<sequence length="247" mass="28253">MFLCNALFAQDQVVHAWASGADQRDLSFGFTFQYVSTDFKIDKKPDWRSPFYDPATGLKLTDSLNSISSKSSQGFAIGFITRYRLTDHAEVRLTPMLVFADRLLEYEYKDANGNPLLTKAGINFNNTLEQQVQTTMVEFPLSMKLKSDRLGNFRAYLLGGLKYSMLISSKKQDANASPIDKLVKNVNGFASYEAGIGFDIYFEYFKFSPEFKMSNSFKNVLVPENHPYSRPIDKLFLHTIMFSLYFE</sequence>
<dbReference type="InterPro" id="IPR025665">
    <property type="entry name" value="Beta-barrel_OMP_2"/>
</dbReference>
<feature type="domain" description="Outer membrane protein beta-barrel" evidence="1">
    <location>
        <begin position="24"/>
        <end position="220"/>
    </location>
</feature>
<keyword evidence="3" id="KW-1185">Reference proteome</keyword>
<organism evidence="2 3">
    <name type="scientific">Mucilaginibacter boryungensis</name>
    <dbReference type="NCBI Taxonomy" id="768480"/>
    <lineage>
        <taxon>Bacteria</taxon>
        <taxon>Pseudomonadati</taxon>
        <taxon>Bacteroidota</taxon>
        <taxon>Sphingobacteriia</taxon>
        <taxon>Sphingobacteriales</taxon>
        <taxon>Sphingobacteriaceae</taxon>
        <taxon>Mucilaginibacter</taxon>
    </lineage>
</organism>
<gene>
    <name evidence="2" type="ORF">IRJ18_04165</name>
</gene>
<evidence type="ECO:0000313" key="2">
    <source>
        <dbReference type="EMBL" id="MBE9665544.1"/>
    </source>
</evidence>
<accession>A0ABR9XEP6</accession>
<evidence type="ECO:0000313" key="3">
    <source>
        <dbReference type="Proteomes" id="UP000632774"/>
    </source>
</evidence>
<protein>
    <submittedName>
        <fullName evidence="2">Outer membrane beta-barrel protein</fullName>
    </submittedName>
</protein>
<name>A0ABR9XEP6_9SPHI</name>
<evidence type="ECO:0000259" key="1">
    <source>
        <dbReference type="Pfam" id="PF13568"/>
    </source>
</evidence>
<proteinExistence type="predicted"/>